<dbReference type="AlphaFoldDB" id="A0A1M2V2X0"/>
<dbReference type="Proteomes" id="UP000184267">
    <property type="component" value="Unassembled WGS sequence"/>
</dbReference>
<evidence type="ECO:0000313" key="3">
    <source>
        <dbReference type="Proteomes" id="UP000184267"/>
    </source>
</evidence>
<feature type="region of interest" description="Disordered" evidence="1">
    <location>
        <begin position="277"/>
        <end position="298"/>
    </location>
</feature>
<comment type="caution">
    <text evidence="2">The sequence shown here is derived from an EMBL/GenBank/DDBJ whole genome shotgun (WGS) entry which is preliminary data.</text>
</comment>
<gene>
    <name evidence="2" type="ORF">TRAPUB_7574</name>
</gene>
<protein>
    <recommendedName>
        <fullName evidence="4">Fungal-type protein kinase domain-containing protein</fullName>
    </recommendedName>
</protein>
<keyword evidence="3" id="KW-1185">Reference proteome</keyword>
<evidence type="ECO:0000313" key="2">
    <source>
        <dbReference type="EMBL" id="OJT01930.1"/>
    </source>
</evidence>
<feature type="region of interest" description="Disordered" evidence="1">
    <location>
        <begin position="186"/>
        <end position="212"/>
    </location>
</feature>
<proteinExistence type="predicted"/>
<dbReference type="OrthoDB" id="2757790at2759"/>
<dbReference type="EMBL" id="MNAD01001710">
    <property type="protein sequence ID" value="OJT01930.1"/>
    <property type="molecule type" value="Genomic_DNA"/>
</dbReference>
<evidence type="ECO:0008006" key="4">
    <source>
        <dbReference type="Google" id="ProtNLM"/>
    </source>
</evidence>
<sequence length="298" mass="33352">MLNDWELAKNVNSKSPHARQPDRTGTWQFLSARALTYPEKQIVIEDELESVVHVLVHMAIRFLPHNCDDSNVGRLLYYYFDDCQATDTGYGCGALKKTAMTTGKINFQQQGRDVDLQFHWGSNSDAKHPIDELLGTLLGWFEAYYAVTDEGTGVPRTPITRDNAFYPSPTIMSMINEVDIDALFADEDPLSPEPSRAPSPSPAPKSKSRDRAADVELAAKLKNHLAMIVLFKEYLNKPWPQNDKTADKRPEDGYKLGEEADRIALANVAPPVVKRAATAVEDLEPPSTPKHRRTDDSE</sequence>
<accession>A0A1M2V2X0</accession>
<organism evidence="2 3">
    <name type="scientific">Trametes pubescens</name>
    <name type="common">White-rot fungus</name>
    <dbReference type="NCBI Taxonomy" id="154538"/>
    <lineage>
        <taxon>Eukaryota</taxon>
        <taxon>Fungi</taxon>
        <taxon>Dikarya</taxon>
        <taxon>Basidiomycota</taxon>
        <taxon>Agaricomycotina</taxon>
        <taxon>Agaricomycetes</taxon>
        <taxon>Polyporales</taxon>
        <taxon>Polyporaceae</taxon>
        <taxon>Trametes</taxon>
    </lineage>
</organism>
<feature type="compositionally biased region" description="Pro residues" evidence="1">
    <location>
        <begin position="191"/>
        <end position="203"/>
    </location>
</feature>
<evidence type="ECO:0000256" key="1">
    <source>
        <dbReference type="SAM" id="MobiDB-lite"/>
    </source>
</evidence>
<dbReference type="OMA" id="PTIMSMI"/>
<reference evidence="2 3" key="1">
    <citation type="submission" date="2016-10" db="EMBL/GenBank/DDBJ databases">
        <title>Genome sequence of the basidiomycete white-rot fungus Trametes pubescens.</title>
        <authorList>
            <person name="Makela M.R."/>
            <person name="Granchi Z."/>
            <person name="Peng M."/>
            <person name="De Vries R.P."/>
            <person name="Grigoriev I."/>
            <person name="Riley R."/>
            <person name="Hilden K."/>
        </authorList>
    </citation>
    <scope>NUCLEOTIDE SEQUENCE [LARGE SCALE GENOMIC DNA]</scope>
    <source>
        <strain evidence="2 3">FBCC735</strain>
    </source>
</reference>
<name>A0A1M2V2X0_TRAPU</name>